<dbReference type="GO" id="GO:0008854">
    <property type="term" value="F:exodeoxyribonuclease V activity"/>
    <property type="evidence" value="ECO:0007669"/>
    <property type="project" value="UniProtKB-EC"/>
</dbReference>
<dbReference type="PANTHER" id="PTHR30591:SF1">
    <property type="entry name" value="RECBCD ENZYME SUBUNIT RECC"/>
    <property type="match status" value="1"/>
</dbReference>
<keyword evidence="5" id="KW-0269">Exonuclease</keyword>
<reference evidence="10" key="1">
    <citation type="submission" date="2018-06" db="EMBL/GenBank/DDBJ databases">
        <authorList>
            <person name="Zhirakovskaya E."/>
        </authorList>
    </citation>
    <scope>NUCLEOTIDE SEQUENCE</scope>
</reference>
<dbReference type="InterPro" id="IPR041500">
    <property type="entry name" value="RecC_C"/>
</dbReference>
<dbReference type="Gene3D" id="3.40.50.300">
    <property type="entry name" value="P-loop containing nucleotide triphosphate hydrolases"/>
    <property type="match status" value="1"/>
</dbReference>
<evidence type="ECO:0000256" key="6">
    <source>
        <dbReference type="ARBA" id="ARBA00022840"/>
    </source>
</evidence>
<keyword evidence="6" id="KW-0067">ATP-binding</keyword>
<dbReference type="Pfam" id="PF17946">
    <property type="entry name" value="RecC_C"/>
    <property type="match status" value="1"/>
</dbReference>
<protein>
    <submittedName>
        <fullName evidence="10">Exodeoxyribonuclease V gamma chain</fullName>
        <ecNumber evidence="10">3.1.11.5</ecNumber>
    </submittedName>
</protein>
<dbReference type="SUPFAM" id="SSF52540">
    <property type="entry name" value="P-loop containing nucleoside triphosphate hydrolases"/>
    <property type="match status" value="1"/>
</dbReference>
<keyword evidence="7" id="KW-0238">DNA-binding</keyword>
<gene>
    <name evidence="10" type="ORF">MNBD_DELTA03-1693</name>
</gene>
<accession>A0A3B0VR96</accession>
<keyword evidence="1" id="KW-0540">Nuclease</keyword>
<keyword evidence="3" id="KW-0227">DNA damage</keyword>
<evidence type="ECO:0000256" key="8">
    <source>
        <dbReference type="ARBA" id="ARBA00023204"/>
    </source>
</evidence>
<evidence type="ECO:0000256" key="5">
    <source>
        <dbReference type="ARBA" id="ARBA00022839"/>
    </source>
</evidence>
<sequence>HNIEPYAGVSGLEAELIGNLARLIEVLEHHWRILRRPAAPDEWGQRLRNLTADFFEFSLNEDIVFGQGLEDLLEQWLDDCQAAGFNHELPAAVVADMLLAALEQSSISQRFLAGMVNFCTLMPMRAIPFKVVGLLGMNDGDYPRYYPAPDFDLMAAASNYRPGDRSRREDDRYLFLEALLSARERLYISYTGRNARDNSSRAPSVLVGQLQDYLAAGWRTADSDREADLLSGLTRVHPLQPFSRLYFSADNDFFTYAGEWSDIHTVSGQTPGVDGILSAVGSPGIIGCRQLITLLKSPARVFYNYRLGVYFDELAAPADYSEPFSLDALAVYSFSNELLSSALAAEPDDRDRVLTERAAALRRAGELPLAGFGELTAARLRQTARLILTNEEELMSQWPLAAGDREIRLSLLPRGREQRLEDWLSGLRQRDEKDTGPLARWEFSYKEGGGKDKTGCCRRMLSLWVRHLTACAAGIELYSYLIGPDKNVELPPLPETRARQELTGLMEYWQLALRLPLPLSLKTALTWVISKGGAEKRLAAARKAYEGDSFNQGERDYDPCIRRSYADFEALMAGPEPGFTALAAAIYEPLARMACSP</sequence>
<evidence type="ECO:0000256" key="2">
    <source>
        <dbReference type="ARBA" id="ARBA00022741"/>
    </source>
</evidence>
<dbReference type="GO" id="GO:0005524">
    <property type="term" value="F:ATP binding"/>
    <property type="evidence" value="ECO:0007669"/>
    <property type="project" value="UniProtKB-KW"/>
</dbReference>
<feature type="non-terminal residue" evidence="10">
    <location>
        <position position="1"/>
    </location>
</feature>
<organism evidence="10">
    <name type="scientific">hydrothermal vent metagenome</name>
    <dbReference type="NCBI Taxonomy" id="652676"/>
    <lineage>
        <taxon>unclassified sequences</taxon>
        <taxon>metagenomes</taxon>
        <taxon>ecological metagenomes</taxon>
    </lineage>
</organism>
<dbReference type="EMBL" id="UOEX01000101">
    <property type="protein sequence ID" value="VAW34766.1"/>
    <property type="molecule type" value="Genomic_DNA"/>
</dbReference>
<evidence type="ECO:0000313" key="10">
    <source>
        <dbReference type="EMBL" id="VAW34766.1"/>
    </source>
</evidence>
<dbReference type="GO" id="GO:0006310">
    <property type="term" value="P:DNA recombination"/>
    <property type="evidence" value="ECO:0007669"/>
    <property type="project" value="TreeGrafter"/>
</dbReference>
<dbReference type="GO" id="GO:0003677">
    <property type="term" value="F:DNA binding"/>
    <property type="evidence" value="ECO:0007669"/>
    <property type="project" value="UniProtKB-KW"/>
</dbReference>
<evidence type="ECO:0000256" key="3">
    <source>
        <dbReference type="ARBA" id="ARBA00022763"/>
    </source>
</evidence>
<evidence type="ECO:0000256" key="7">
    <source>
        <dbReference type="ARBA" id="ARBA00023125"/>
    </source>
</evidence>
<proteinExistence type="predicted"/>
<dbReference type="EC" id="3.1.11.5" evidence="10"/>
<name>A0A3B0VR96_9ZZZZ</name>
<evidence type="ECO:0000259" key="9">
    <source>
        <dbReference type="Pfam" id="PF17946"/>
    </source>
</evidence>
<dbReference type="InterPro" id="IPR011335">
    <property type="entry name" value="Restrct_endonuc-II-like"/>
</dbReference>
<dbReference type="PANTHER" id="PTHR30591">
    <property type="entry name" value="RECBCD ENZYME SUBUNIT RECC"/>
    <property type="match status" value="1"/>
</dbReference>
<evidence type="ECO:0000256" key="4">
    <source>
        <dbReference type="ARBA" id="ARBA00022801"/>
    </source>
</evidence>
<evidence type="ECO:0000256" key="1">
    <source>
        <dbReference type="ARBA" id="ARBA00022722"/>
    </source>
</evidence>
<dbReference type="GO" id="GO:0006281">
    <property type="term" value="P:DNA repair"/>
    <property type="evidence" value="ECO:0007669"/>
    <property type="project" value="UniProtKB-KW"/>
</dbReference>
<dbReference type="AlphaFoldDB" id="A0A3B0VR96"/>
<keyword evidence="2" id="KW-0547">Nucleotide-binding</keyword>
<dbReference type="SUPFAM" id="SSF52980">
    <property type="entry name" value="Restriction endonuclease-like"/>
    <property type="match status" value="1"/>
</dbReference>
<dbReference type="Gene3D" id="1.10.10.990">
    <property type="match status" value="1"/>
</dbReference>
<dbReference type="InterPro" id="IPR027417">
    <property type="entry name" value="P-loop_NTPase"/>
</dbReference>
<keyword evidence="8" id="KW-0234">DNA repair</keyword>
<keyword evidence="4 10" id="KW-0378">Hydrolase</keyword>
<feature type="domain" description="RecC C-terminal" evidence="9">
    <location>
        <begin position="286"/>
        <end position="528"/>
    </location>
</feature>